<dbReference type="Proteomes" id="UP000052268">
    <property type="component" value="Unassembled WGS sequence"/>
</dbReference>
<dbReference type="PANTHER" id="PTHR30480:SF13">
    <property type="entry name" value="BETA-HEXOSAMINIDASE"/>
    <property type="match status" value="1"/>
</dbReference>
<dbReference type="PANTHER" id="PTHR30480">
    <property type="entry name" value="BETA-HEXOSAMINIDASE-RELATED"/>
    <property type="match status" value="1"/>
</dbReference>
<dbReference type="InterPro" id="IPR050226">
    <property type="entry name" value="NagZ_Beta-hexosaminidase"/>
</dbReference>
<evidence type="ECO:0000313" key="7">
    <source>
        <dbReference type="EMBL" id="KMS55269.1"/>
    </source>
</evidence>
<dbReference type="NCBIfam" id="NF003740">
    <property type="entry name" value="PRK05337.1"/>
    <property type="match status" value="1"/>
</dbReference>
<comment type="similarity">
    <text evidence="2">Belongs to the glycosyl hydrolase 3 family.</text>
</comment>
<dbReference type="Pfam" id="PF00933">
    <property type="entry name" value="Glyco_hydro_3"/>
    <property type="match status" value="1"/>
</dbReference>
<evidence type="ECO:0000256" key="2">
    <source>
        <dbReference type="ARBA" id="ARBA00005336"/>
    </source>
</evidence>
<dbReference type="EC" id="3.2.1.52" evidence="3"/>
<dbReference type="GO" id="GO:0005975">
    <property type="term" value="P:carbohydrate metabolic process"/>
    <property type="evidence" value="ECO:0007669"/>
    <property type="project" value="InterPro"/>
</dbReference>
<comment type="catalytic activity">
    <reaction evidence="1">
        <text>Hydrolysis of terminal non-reducing N-acetyl-D-hexosamine residues in N-acetyl-beta-D-hexosaminides.</text>
        <dbReference type="EC" id="3.2.1.52"/>
    </reaction>
</comment>
<accession>A0A0J7XUD5</accession>
<evidence type="ECO:0000259" key="6">
    <source>
        <dbReference type="Pfam" id="PF00933"/>
    </source>
</evidence>
<evidence type="ECO:0000313" key="8">
    <source>
        <dbReference type="Proteomes" id="UP000052268"/>
    </source>
</evidence>
<dbReference type="SUPFAM" id="SSF51445">
    <property type="entry name" value="(Trans)glycosidases"/>
    <property type="match status" value="1"/>
</dbReference>
<dbReference type="AlphaFoldDB" id="A0A0J7XUD5"/>
<dbReference type="InterPro" id="IPR017853">
    <property type="entry name" value="GH"/>
</dbReference>
<dbReference type="Gene3D" id="3.20.20.300">
    <property type="entry name" value="Glycoside hydrolase, family 3, N-terminal domain"/>
    <property type="match status" value="1"/>
</dbReference>
<feature type="domain" description="Glycoside hydrolase family 3 N-terminal" evidence="6">
    <location>
        <begin position="16"/>
        <end position="294"/>
    </location>
</feature>
<keyword evidence="5" id="KW-0326">Glycosidase</keyword>
<keyword evidence="8" id="KW-1185">Reference proteome</keyword>
<keyword evidence="4" id="KW-0378">Hydrolase</keyword>
<dbReference type="PROSITE" id="PS00775">
    <property type="entry name" value="GLYCOSYL_HYDROL_F3"/>
    <property type="match status" value="1"/>
</dbReference>
<dbReference type="GO" id="GO:0009254">
    <property type="term" value="P:peptidoglycan turnover"/>
    <property type="evidence" value="ECO:0007669"/>
    <property type="project" value="TreeGrafter"/>
</dbReference>
<evidence type="ECO:0000256" key="1">
    <source>
        <dbReference type="ARBA" id="ARBA00001231"/>
    </source>
</evidence>
<evidence type="ECO:0000256" key="5">
    <source>
        <dbReference type="ARBA" id="ARBA00023295"/>
    </source>
</evidence>
<dbReference type="OrthoDB" id="9786661at2"/>
<evidence type="ECO:0000256" key="3">
    <source>
        <dbReference type="ARBA" id="ARBA00012663"/>
    </source>
</evidence>
<gene>
    <name evidence="7" type="ORF">V474_19735</name>
</gene>
<reference evidence="7 8" key="1">
    <citation type="journal article" date="2015" name="G3 (Bethesda)">
        <title>Insights into Ongoing Evolution of the Hexachlorocyclohexane Catabolic Pathway from Comparative Genomics of Ten Sphingomonadaceae Strains.</title>
        <authorList>
            <person name="Pearce S.L."/>
            <person name="Oakeshott J.G."/>
            <person name="Pandey G."/>
        </authorList>
    </citation>
    <scope>NUCLEOTIDE SEQUENCE [LARGE SCALE GENOMIC DNA]</scope>
    <source>
        <strain evidence="7 8">LL02</strain>
    </source>
</reference>
<sequence length="337" mass="35713">MIPALFGLSGLTLTADERAFFRDADPAGYVLFGRNAQSREQVRALTDELRSLHGRDRLFICVDQEGGRVVRLKPPVWPKYPPGEVFDRLYDLAPASAIEAARANAHALGLDLAEAGITVDLHPSLDVRQPGAHDVVGDRALGSEPMRVAALARAILDGFARAGVAGCIKHIPGHGRAMADSHKELPTVTATAEELELDIAPFRTLASAPIGMTAHVRYTAWDDENPATLSPFVVGEVIRKRIGFTGLLMSDDLDMEALSGTVPERAAGAIAAGCDLALNCWAKMDDMVGIAHAVPVMGEQGLARLDTALAATGDALPDADHASLIAQRDALLALRAA</sequence>
<protein>
    <recommendedName>
        <fullName evidence="3">beta-N-acetylhexosaminidase</fullName>
        <ecNumber evidence="3">3.2.1.52</ecNumber>
    </recommendedName>
</protein>
<proteinExistence type="inferred from homology"/>
<name>A0A0J7XUD5_9SPHN</name>
<dbReference type="GO" id="GO:0004563">
    <property type="term" value="F:beta-N-acetylhexosaminidase activity"/>
    <property type="evidence" value="ECO:0007669"/>
    <property type="project" value="UniProtKB-EC"/>
</dbReference>
<dbReference type="RefSeq" id="WP_059151936.1">
    <property type="nucleotide sequence ID" value="NZ_KQ130454.1"/>
</dbReference>
<dbReference type="InterPro" id="IPR019800">
    <property type="entry name" value="Glyco_hydro_3_AS"/>
</dbReference>
<comment type="caution">
    <text evidence="7">The sequence shown here is derived from an EMBL/GenBank/DDBJ whole genome shotgun (WGS) entry which is preliminary data.</text>
</comment>
<dbReference type="PATRIC" id="fig|1114963.3.peg.2784"/>
<dbReference type="InterPro" id="IPR001764">
    <property type="entry name" value="Glyco_hydro_3_N"/>
</dbReference>
<dbReference type="EMBL" id="JACU01000005">
    <property type="protein sequence ID" value="KMS55269.1"/>
    <property type="molecule type" value="Genomic_DNA"/>
</dbReference>
<organism evidence="7 8">
    <name type="scientific">Novosphingobium barchaimii LL02</name>
    <dbReference type="NCBI Taxonomy" id="1114963"/>
    <lineage>
        <taxon>Bacteria</taxon>
        <taxon>Pseudomonadati</taxon>
        <taxon>Pseudomonadota</taxon>
        <taxon>Alphaproteobacteria</taxon>
        <taxon>Sphingomonadales</taxon>
        <taxon>Sphingomonadaceae</taxon>
        <taxon>Novosphingobium</taxon>
    </lineage>
</organism>
<dbReference type="InterPro" id="IPR036962">
    <property type="entry name" value="Glyco_hydro_3_N_sf"/>
</dbReference>
<evidence type="ECO:0000256" key="4">
    <source>
        <dbReference type="ARBA" id="ARBA00022801"/>
    </source>
</evidence>